<accession>Q4UL70</accession>
<protein>
    <submittedName>
        <fullName evidence="2">Uncharacterized protein</fullName>
    </submittedName>
</protein>
<evidence type="ECO:0000313" key="3">
    <source>
        <dbReference type="Proteomes" id="UP000008548"/>
    </source>
</evidence>
<dbReference type="KEGG" id="rfe:RF_0852"/>
<feature type="transmembrane region" description="Helical" evidence="1">
    <location>
        <begin position="105"/>
        <end position="126"/>
    </location>
</feature>
<sequence>MCIIFTTLTILSIAEYITTSSLSSSFNILNVFFAKLRFAFTISTIPSITANLILSSESLSSSFNTLNASFAKLGIAFTISIMLVVTKDLFCNFCTCFNNSSSKSGIILITLINIIFIQLFNSQIFNNNVIVFKLSRTTFSSIVSSNFCNTNSFNCLF</sequence>
<feature type="transmembrane region" description="Helical" evidence="1">
    <location>
        <begin position="38"/>
        <end position="54"/>
    </location>
</feature>
<dbReference type="Proteomes" id="UP000008548">
    <property type="component" value="Chromosome"/>
</dbReference>
<dbReference type="AlphaFoldDB" id="Q4UL70"/>
<organism evidence="2 3">
    <name type="scientific">Rickettsia felis (strain ATCC VR-1525 / URRWXCal2)</name>
    <name type="common">Rickettsia azadi</name>
    <dbReference type="NCBI Taxonomy" id="315456"/>
    <lineage>
        <taxon>Bacteria</taxon>
        <taxon>Pseudomonadati</taxon>
        <taxon>Pseudomonadota</taxon>
        <taxon>Alphaproteobacteria</taxon>
        <taxon>Rickettsiales</taxon>
        <taxon>Rickettsiaceae</taxon>
        <taxon>Rickettsieae</taxon>
        <taxon>Rickettsia</taxon>
        <taxon>spotted fever group</taxon>
    </lineage>
</organism>
<gene>
    <name evidence="2" type="ordered locus">RF_0852</name>
</gene>
<evidence type="ECO:0000313" key="2">
    <source>
        <dbReference type="EMBL" id="AAY61703.1"/>
    </source>
</evidence>
<evidence type="ECO:0000256" key="1">
    <source>
        <dbReference type="SAM" id="Phobius"/>
    </source>
</evidence>
<proteinExistence type="predicted"/>
<dbReference type="HOGENOM" id="CLU_1676512_0_0_5"/>
<keyword evidence="3" id="KW-1185">Reference proteome</keyword>
<keyword evidence="1" id="KW-1133">Transmembrane helix</keyword>
<keyword evidence="1" id="KW-0472">Membrane</keyword>
<name>Q4UL70_RICFE</name>
<reference evidence="2 3" key="1">
    <citation type="journal article" date="2005" name="PLoS Biol.">
        <title>The genome sequence of Rickettsia felis identifies the first putative conjugative plasmid in an obligate intracellular parasite.</title>
        <authorList>
            <person name="Ogata H."/>
            <person name="Renesto P."/>
            <person name="Audic S."/>
            <person name="Robert C."/>
            <person name="Blanc G."/>
            <person name="Fournier P.E."/>
            <person name="Parinello H."/>
            <person name="Claverie J.M."/>
            <person name="Raoult D."/>
        </authorList>
    </citation>
    <scope>NUCLEOTIDE SEQUENCE [LARGE SCALE GENOMIC DNA]</scope>
    <source>
        <strain evidence="3">ATCC VR-1525 / URRWXCal2</strain>
    </source>
</reference>
<keyword evidence="1" id="KW-0812">Transmembrane</keyword>
<dbReference type="EMBL" id="CP000053">
    <property type="protein sequence ID" value="AAY61703.1"/>
    <property type="molecule type" value="Genomic_DNA"/>
</dbReference>